<organism evidence="2">
    <name type="scientific">Rhizophora mucronata</name>
    <name type="common">Asiatic mangrove</name>
    <dbReference type="NCBI Taxonomy" id="61149"/>
    <lineage>
        <taxon>Eukaryota</taxon>
        <taxon>Viridiplantae</taxon>
        <taxon>Streptophyta</taxon>
        <taxon>Embryophyta</taxon>
        <taxon>Tracheophyta</taxon>
        <taxon>Spermatophyta</taxon>
        <taxon>Magnoliopsida</taxon>
        <taxon>eudicotyledons</taxon>
        <taxon>Gunneridae</taxon>
        <taxon>Pentapetalae</taxon>
        <taxon>rosids</taxon>
        <taxon>fabids</taxon>
        <taxon>Malpighiales</taxon>
        <taxon>Rhizophoraceae</taxon>
        <taxon>Rhizophora</taxon>
    </lineage>
</organism>
<evidence type="ECO:0000256" key="1">
    <source>
        <dbReference type="SAM" id="MobiDB-lite"/>
    </source>
</evidence>
<accession>A0A2P2N3Q0</accession>
<evidence type="ECO:0000313" key="2">
    <source>
        <dbReference type="EMBL" id="MBX37111.1"/>
    </source>
</evidence>
<name>A0A2P2N3Q0_RHIMU</name>
<feature type="region of interest" description="Disordered" evidence="1">
    <location>
        <begin position="1"/>
        <end position="24"/>
    </location>
</feature>
<protein>
    <submittedName>
        <fullName evidence="2">Uncharacterized protein</fullName>
    </submittedName>
</protein>
<reference evidence="2" key="1">
    <citation type="submission" date="2018-02" db="EMBL/GenBank/DDBJ databases">
        <title>Rhizophora mucronata_Transcriptome.</title>
        <authorList>
            <person name="Meera S.P."/>
            <person name="Sreeshan A."/>
            <person name="Augustine A."/>
        </authorList>
    </citation>
    <scope>NUCLEOTIDE SEQUENCE</scope>
    <source>
        <tissue evidence="2">Leaf</tissue>
    </source>
</reference>
<dbReference type="AlphaFoldDB" id="A0A2P2N3Q0"/>
<sequence>MKWQDVQKDKKKKKRNECSICRKL</sequence>
<proteinExistence type="predicted"/>
<dbReference type="EMBL" id="GGEC01056627">
    <property type="protein sequence ID" value="MBX37111.1"/>
    <property type="molecule type" value="Transcribed_RNA"/>
</dbReference>